<dbReference type="Pfam" id="PF05257">
    <property type="entry name" value="CHAP"/>
    <property type="match status" value="1"/>
</dbReference>
<dbReference type="InterPro" id="IPR007921">
    <property type="entry name" value="CHAP_dom"/>
</dbReference>
<organism evidence="2 3">
    <name type="scientific">Sphingomonas parva</name>
    <dbReference type="NCBI Taxonomy" id="2555898"/>
    <lineage>
        <taxon>Bacteria</taxon>
        <taxon>Pseudomonadati</taxon>
        <taxon>Pseudomonadota</taxon>
        <taxon>Alphaproteobacteria</taxon>
        <taxon>Sphingomonadales</taxon>
        <taxon>Sphingomonadaceae</taxon>
        <taxon>Sphingomonas</taxon>
    </lineage>
</organism>
<dbReference type="NCBIfam" id="TIGR02594">
    <property type="entry name" value="TIGR02594 family protein"/>
    <property type="match status" value="1"/>
</dbReference>
<accession>A0A4Y8ZVT4</accession>
<sequence length="180" mass="19737">MMDDETPGQELSAAAKARWLAIALAEEQAQVREGHAPGTERILAYLATCGDLEDGEGERDDTPWCSAFLNWCVMQAGFAGTDSGWATSWARWGREDPQPGPGTIVVWRRSRDLGNGLEPVGGHVAFLLERRGDMVHVLGGNQRDAVCRRDYPLHGFLADTVDRAGEVSDHYELLGFRTAP</sequence>
<dbReference type="OrthoDB" id="5395100at2"/>
<evidence type="ECO:0000313" key="2">
    <source>
        <dbReference type="EMBL" id="TFI58546.1"/>
    </source>
</evidence>
<proteinExistence type="predicted"/>
<name>A0A4Y8ZVT4_9SPHN</name>
<dbReference type="InterPro" id="IPR038765">
    <property type="entry name" value="Papain-like_cys_pep_sf"/>
</dbReference>
<dbReference type="Proteomes" id="UP000298213">
    <property type="component" value="Unassembled WGS sequence"/>
</dbReference>
<keyword evidence="3" id="KW-1185">Reference proteome</keyword>
<feature type="domain" description="Peptidase C51" evidence="1">
    <location>
        <begin position="60"/>
        <end position="141"/>
    </location>
</feature>
<evidence type="ECO:0000259" key="1">
    <source>
        <dbReference type="Pfam" id="PF05257"/>
    </source>
</evidence>
<protein>
    <submittedName>
        <fullName evidence="2">TIGR02594 family protein</fullName>
    </submittedName>
</protein>
<reference evidence="2 3" key="1">
    <citation type="submission" date="2019-03" db="EMBL/GenBank/DDBJ databases">
        <title>Genome sequence of Sphingomonas sp. 17J27-24.</title>
        <authorList>
            <person name="Kim M."/>
            <person name="Maeng S."/>
            <person name="Sathiyaraj S."/>
        </authorList>
    </citation>
    <scope>NUCLEOTIDE SEQUENCE [LARGE SCALE GENOMIC DNA]</scope>
    <source>
        <strain evidence="2 3">17J27-24</strain>
    </source>
</reference>
<dbReference type="InterPro" id="IPR013423">
    <property type="entry name" value="CHP02594"/>
</dbReference>
<evidence type="ECO:0000313" key="3">
    <source>
        <dbReference type="Proteomes" id="UP000298213"/>
    </source>
</evidence>
<gene>
    <name evidence="2" type="ORF">E2493_08970</name>
</gene>
<dbReference type="AlphaFoldDB" id="A0A4Y8ZVT4"/>
<comment type="caution">
    <text evidence="2">The sequence shown here is derived from an EMBL/GenBank/DDBJ whole genome shotgun (WGS) entry which is preliminary data.</text>
</comment>
<dbReference type="SUPFAM" id="SSF54001">
    <property type="entry name" value="Cysteine proteinases"/>
    <property type="match status" value="1"/>
</dbReference>
<dbReference type="EMBL" id="SPDV01000014">
    <property type="protein sequence ID" value="TFI58546.1"/>
    <property type="molecule type" value="Genomic_DNA"/>
</dbReference>